<dbReference type="STRING" id="715226.ABI_15500"/>
<dbReference type="AlphaFoldDB" id="F4QJC7"/>
<sequence length="76" mass="8230">MSWGPERIDEESGETVRDVTAWAPGYHLNVAPSAIEGREIPEGVRVYPESPSQAFAGADTVFLRFADEAAAAEFFG</sequence>
<gene>
    <name evidence="1" type="ORF">ABI_15500</name>
</gene>
<reference evidence="2" key="1">
    <citation type="submission" date="2011-03" db="EMBL/GenBank/DDBJ databases">
        <title>Draft genome sequence of Brevundimonas diminuta.</title>
        <authorList>
            <person name="Brown P.J.B."/>
            <person name="Buechlein A."/>
            <person name="Hemmerich C."/>
            <person name="Brun Y.V."/>
        </authorList>
    </citation>
    <scope>NUCLEOTIDE SEQUENCE [LARGE SCALE GENOMIC DNA]</scope>
    <source>
        <strain evidence="2">C19</strain>
    </source>
</reference>
<accession>F4QJC7</accession>
<evidence type="ECO:0000313" key="1">
    <source>
        <dbReference type="EMBL" id="EGF93110.1"/>
    </source>
</evidence>
<proteinExistence type="predicted"/>
<dbReference type="Proteomes" id="UP000006512">
    <property type="component" value="Unassembled WGS sequence"/>
</dbReference>
<evidence type="ECO:0000313" key="2">
    <source>
        <dbReference type="Proteomes" id="UP000006512"/>
    </source>
</evidence>
<dbReference type="EMBL" id="GL883077">
    <property type="protein sequence ID" value="EGF93110.1"/>
    <property type="molecule type" value="Genomic_DNA"/>
</dbReference>
<keyword evidence="2" id="KW-1185">Reference proteome</keyword>
<protein>
    <submittedName>
        <fullName evidence="1">Uncharacterized protein</fullName>
    </submittedName>
</protein>
<name>F4QJC7_9CAUL</name>
<organism evidence="1 2">
    <name type="scientific">Asticcacaulis biprosthecium C19</name>
    <dbReference type="NCBI Taxonomy" id="715226"/>
    <lineage>
        <taxon>Bacteria</taxon>
        <taxon>Pseudomonadati</taxon>
        <taxon>Pseudomonadota</taxon>
        <taxon>Alphaproteobacteria</taxon>
        <taxon>Caulobacterales</taxon>
        <taxon>Caulobacteraceae</taxon>
        <taxon>Asticcacaulis</taxon>
    </lineage>
</organism>
<dbReference type="HOGENOM" id="CLU_2646666_0_0_5"/>